<gene>
    <name evidence="2" type="ORF">TCAP_06152</name>
</gene>
<feature type="region of interest" description="Disordered" evidence="1">
    <location>
        <begin position="1"/>
        <end position="23"/>
    </location>
</feature>
<dbReference type="EMBL" id="NRSZ01001012">
    <property type="protein sequence ID" value="PNY23912.1"/>
    <property type="molecule type" value="Genomic_DNA"/>
</dbReference>
<name>A0A2K3Q8N1_9HYPO</name>
<dbReference type="AlphaFoldDB" id="A0A2K3Q8N1"/>
<dbReference type="Proteomes" id="UP000236621">
    <property type="component" value="Unassembled WGS sequence"/>
</dbReference>
<comment type="caution">
    <text evidence="2">The sequence shown here is derived from an EMBL/GenBank/DDBJ whole genome shotgun (WGS) entry which is preliminary data.</text>
</comment>
<reference evidence="2 3" key="1">
    <citation type="submission" date="2017-08" db="EMBL/GenBank/DDBJ databases">
        <title>Harnessing the power of phylogenomics to disentangle the directionality and signatures of interkingdom host jumping in the parasitic fungal genus Tolypocladium.</title>
        <authorList>
            <person name="Quandt C.A."/>
            <person name="Patterson W."/>
            <person name="Spatafora J.W."/>
        </authorList>
    </citation>
    <scope>NUCLEOTIDE SEQUENCE [LARGE SCALE GENOMIC DNA]</scope>
    <source>
        <strain evidence="2 3">CBS 113982</strain>
    </source>
</reference>
<evidence type="ECO:0000313" key="2">
    <source>
        <dbReference type="EMBL" id="PNY23912.1"/>
    </source>
</evidence>
<keyword evidence="3" id="KW-1185">Reference proteome</keyword>
<proteinExistence type="predicted"/>
<organism evidence="2 3">
    <name type="scientific">Tolypocladium capitatum</name>
    <dbReference type="NCBI Taxonomy" id="45235"/>
    <lineage>
        <taxon>Eukaryota</taxon>
        <taxon>Fungi</taxon>
        <taxon>Dikarya</taxon>
        <taxon>Ascomycota</taxon>
        <taxon>Pezizomycotina</taxon>
        <taxon>Sordariomycetes</taxon>
        <taxon>Hypocreomycetidae</taxon>
        <taxon>Hypocreales</taxon>
        <taxon>Ophiocordycipitaceae</taxon>
        <taxon>Tolypocladium</taxon>
    </lineage>
</organism>
<accession>A0A2K3Q8N1</accession>
<feature type="region of interest" description="Disordered" evidence="1">
    <location>
        <begin position="166"/>
        <end position="192"/>
    </location>
</feature>
<feature type="region of interest" description="Disordered" evidence="1">
    <location>
        <begin position="54"/>
        <end position="74"/>
    </location>
</feature>
<dbReference type="OrthoDB" id="10658997at2759"/>
<evidence type="ECO:0000256" key="1">
    <source>
        <dbReference type="SAM" id="MobiDB-lite"/>
    </source>
</evidence>
<evidence type="ECO:0000313" key="3">
    <source>
        <dbReference type="Proteomes" id="UP000236621"/>
    </source>
</evidence>
<protein>
    <submittedName>
        <fullName evidence="2">Uncharacterized protein</fullName>
    </submittedName>
</protein>
<feature type="compositionally biased region" description="Basic and acidic residues" evidence="1">
    <location>
        <begin position="166"/>
        <end position="176"/>
    </location>
</feature>
<sequence length="240" mass="26244">MFLSQAGSRIPAVDRPDGSAGRGVGRRRVVWIGQAERVDRSLYVAARVFGSTAAATTDAEGPPGDEASKNEDERREGVCAALATDDVDGVWRTQERRASPQFSAQCHQDGCPRGWHSVELRRDYDTHQWLTPQPNGIRRPNGWRRVDATVTRQDAMDSAVMGARMGRNDWLPRPEDADGQEDGDAERTPARRGAALRLRDACASSQCLMAAYNTGRQATNNEAVLSPVLAWVGRTVSGMP</sequence>